<proteinExistence type="evidence at transcript level"/>
<evidence type="ECO:0000313" key="1">
    <source>
        <dbReference type="EMBL" id="BAM19677.1"/>
    </source>
</evidence>
<protein>
    <submittedName>
        <fullName evidence="1">Uncharacterized protein</fullName>
    </submittedName>
</protein>
<accession>I4DP37</accession>
<dbReference type="AlphaFoldDB" id="I4DP37"/>
<sequence>MRNIMILRQMKSMIPTTRTLLVMFNGSLKRMQRKVVNKLVQKAQHDPFIVGRYTYNQDINNLYKIIQLL</sequence>
<name>I4DP37_PAPXU</name>
<reference evidence="1" key="1">
    <citation type="journal article" date="2012" name="BMC Biol.">
        <title>Comprehensive microarray-based analysis for stage-specific larval camouflage pattern-associated genes in the swallowtail butterfly, Papilio xuthus.</title>
        <authorList>
            <person name="Futahashi R."/>
            <person name="Shirataki H."/>
            <person name="Narita T."/>
            <person name="Mita K."/>
            <person name="Fujiwara H."/>
        </authorList>
    </citation>
    <scope>NUCLEOTIDE SEQUENCE</scope>
    <source>
        <tissue evidence="1">Epidermis</tissue>
    </source>
</reference>
<dbReference type="EMBL" id="AK403282">
    <property type="protein sequence ID" value="BAM19677.1"/>
    <property type="molecule type" value="mRNA"/>
</dbReference>
<organism evidence="1">
    <name type="scientific">Papilio xuthus</name>
    <name type="common">Asian swallowtail butterfly</name>
    <dbReference type="NCBI Taxonomy" id="66420"/>
    <lineage>
        <taxon>Eukaryota</taxon>
        <taxon>Metazoa</taxon>
        <taxon>Ecdysozoa</taxon>
        <taxon>Arthropoda</taxon>
        <taxon>Hexapoda</taxon>
        <taxon>Insecta</taxon>
        <taxon>Pterygota</taxon>
        <taxon>Neoptera</taxon>
        <taxon>Endopterygota</taxon>
        <taxon>Lepidoptera</taxon>
        <taxon>Glossata</taxon>
        <taxon>Ditrysia</taxon>
        <taxon>Papilionoidea</taxon>
        <taxon>Papilionidae</taxon>
        <taxon>Papilioninae</taxon>
        <taxon>Papilio</taxon>
    </lineage>
</organism>